<feature type="compositionally biased region" description="Acidic residues" evidence="1">
    <location>
        <begin position="88"/>
        <end position="103"/>
    </location>
</feature>
<feature type="compositionally biased region" description="Low complexity" evidence="1">
    <location>
        <begin position="117"/>
        <end position="130"/>
    </location>
</feature>
<evidence type="ECO:0000313" key="2">
    <source>
        <dbReference type="EMBL" id="EGG19738.1"/>
    </source>
</evidence>
<proteinExistence type="predicted"/>
<accession>F4PY78</accession>
<name>F4PY78_CACFS</name>
<reference evidence="3" key="1">
    <citation type="journal article" date="2011" name="Genome Res.">
        <title>Phylogeny-wide analysis of social amoeba genomes highlights ancient origins for complex intercellular communication.</title>
        <authorList>
            <person name="Heidel A.J."/>
            <person name="Lawal H.M."/>
            <person name="Felder M."/>
            <person name="Schilde C."/>
            <person name="Helps N.R."/>
            <person name="Tunggal B."/>
            <person name="Rivero F."/>
            <person name="John U."/>
            <person name="Schleicher M."/>
            <person name="Eichinger L."/>
            <person name="Platzer M."/>
            <person name="Noegel A.A."/>
            <person name="Schaap P."/>
            <person name="Gloeckner G."/>
        </authorList>
    </citation>
    <scope>NUCLEOTIDE SEQUENCE [LARGE SCALE GENOMIC DNA]</scope>
    <source>
        <strain evidence="3">SH3</strain>
    </source>
</reference>
<evidence type="ECO:0000313" key="3">
    <source>
        <dbReference type="Proteomes" id="UP000007797"/>
    </source>
</evidence>
<gene>
    <name evidence="2" type="ORF">DFA_00316</name>
</gene>
<keyword evidence="3" id="KW-1185">Reference proteome</keyword>
<dbReference type="AlphaFoldDB" id="F4PY78"/>
<sequence>MSLISYSINVKRLYNNFQDVCQTHLHRLIQRVQAVGSDADQSRLAILHYELLDGIDTINYQKSRPRKQYIINKNNDQQEDKDEANQDIGEDDVEEDEDDDDDQNISNDVDLLSVKESSSTTKTNNNGGNNRSPIGRIIHHINMIESFLIEMNNIKTDAQKILSTTLSLNQNEIYKMNDRGINNVEVSLFDFIDFMCCTLTNYEQDFQMKQSIASDLTSASQLTFDILSNVILLWTHSPLINDSQLQNITSRMELHNAMNINS</sequence>
<feature type="region of interest" description="Disordered" evidence="1">
    <location>
        <begin position="69"/>
        <end position="134"/>
    </location>
</feature>
<evidence type="ECO:0000256" key="1">
    <source>
        <dbReference type="SAM" id="MobiDB-lite"/>
    </source>
</evidence>
<protein>
    <submittedName>
        <fullName evidence="2">Uncharacterized protein</fullName>
    </submittedName>
</protein>
<organism evidence="2 3">
    <name type="scientific">Cavenderia fasciculata</name>
    <name type="common">Slime mold</name>
    <name type="synonym">Dictyostelium fasciculatum</name>
    <dbReference type="NCBI Taxonomy" id="261658"/>
    <lineage>
        <taxon>Eukaryota</taxon>
        <taxon>Amoebozoa</taxon>
        <taxon>Evosea</taxon>
        <taxon>Eumycetozoa</taxon>
        <taxon>Dictyostelia</taxon>
        <taxon>Acytosteliales</taxon>
        <taxon>Cavenderiaceae</taxon>
        <taxon>Cavenderia</taxon>
    </lineage>
</organism>
<dbReference type="GeneID" id="14871684"/>
<dbReference type="OrthoDB" id="20840at2759"/>
<dbReference type="EMBL" id="GL883014">
    <property type="protein sequence ID" value="EGG19738.1"/>
    <property type="molecule type" value="Genomic_DNA"/>
</dbReference>
<dbReference type="RefSeq" id="XP_004358032.1">
    <property type="nucleotide sequence ID" value="XM_004357975.1"/>
</dbReference>
<dbReference type="Proteomes" id="UP000007797">
    <property type="component" value="Unassembled WGS sequence"/>
</dbReference>
<dbReference type="KEGG" id="dfa:DFA_00316"/>